<dbReference type="AlphaFoldDB" id="A0A9X1AF15"/>
<dbReference type="Pfam" id="PF00196">
    <property type="entry name" value="GerE"/>
    <property type="match status" value="1"/>
</dbReference>
<evidence type="ECO:0000256" key="1">
    <source>
        <dbReference type="ARBA" id="ARBA00023015"/>
    </source>
</evidence>
<evidence type="ECO:0000256" key="2">
    <source>
        <dbReference type="ARBA" id="ARBA00023125"/>
    </source>
</evidence>
<reference evidence="5" key="1">
    <citation type="journal article" date="2021" name="Microorganisms">
        <title>Phylogenomic Reconstruction and Metabolic Potential of the Genus Aminobacter.</title>
        <authorList>
            <person name="Artuso I."/>
            <person name="Turrini P."/>
            <person name="Pirolo M."/>
            <person name="Lugli G.A."/>
            <person name="Ventura M."/>
            <person name="Visca P."/>
        </authorList>
    </citation>
    <scope>NUCLEOTIDE SEQUENCE</scope>
    <source>
        <strain evidence="5">LMG 26462</strain>
    </source>
</reference>
<keyword evidence="1" id="KW-0805">Transcription regulation</keyword>
<dbReference type="GO" id="GO:0006355">
    <property type="term" value="P:regulation of DNA-templated transcription"/>
    <property type="evidence" value="ECO:0007669"/>
    <property type="project" value="InterPro"/>
</dbReference>
<dbReference type="PROSITE" id="PS50043">
    <property type="entry name" value="HTH_LUXR_2"/>
    <property type="match status" value="1"/>
</dbReference>
<gene>
    <name evidence="5" type="ORF">J1C56_23845</name>
</gene>
<dbReference type="GO" id="GO:0003677">
    <property type="term" value="F:DNA binding"/>
    <property type="evidence" value="ECO:0007669"/>
    <property type="project" value="UniProtKB-KW"/>
</dbReference>
<name>A0A9X1AF15_9HYPH</name>
<dbReference type="SMART" id="SM00421">
    <property type="entry name" value="HTH_LUXR"/>
    <property type="match status" value="1"/>
</dbReference>
<protein>
    <submittedName>
        <fullName evidence="5">LuxR family transcriptional regulator</fullName>
    </submittedName>
</protein>
<dbReference type="Pfam" id="PF03472">
    <property type="entry name" value="Autoind_bind"/>
    <property type="match status" value="1"/>
</dbReference>
<sequence>MNFPEASSEAFAVEFARFLDQTDGTGKPEQLFDLLSAFALNFDCPWVAYSSLAPDQKGLKPARGDPAVMLNYPDEWQERYFEMGYDRMDPTIKRSRRRAEAIRWSEVYNDESTTEDERRVFDEAAKFGLRSGISVPLHGPEGSFAIMNFAHPWDGELRERTITYLQLAALHFHLRVAEFANSSHIGEKSDLSPREKECILWTAKGKSSWEIGKIVGISVNTVNFHIKNVMRKMDTNSRTTAAIKALKLQIIKL</sequence>
<keyword evidence="3" id="KW-0804">Transcription</keyword>
<dbReference type="PROSITE" id="PS00622">
    <property type="entry name" value="HTH_LUXR_1"/>
    <property type="match status" value="1"/>
</dbReference>
<comment type="caution">
    <text evidence="5">The sequence shown here is derived from an EMBL/GenBank/DDBJ whole genome shotgun (WGS) entry which is preliminary data.</text>
</comment>
<evidence type="ECO:0000256" key="3">
    <source>
        <dbReference type="ARBA" id="ARBA00023163"/>
    </source>
</evidence>
<feature type="domain" description="HTH luxR-type" evidence="4">
    <location>
        <begin position="184"/>
        <end position="249"/>
    </location>
</feature>
<dbReference type="InterPro" id="IPR016032">
    <property type="entry name" value="Sig_transdc_resp-reg_C-effctor"/>
</dbReference>
<dbReference type="InterPro" id="IPR036388">
    <property type="entry name" value="WH-like_DNA-bd_sf"/>
</dbReference>
<keyword evidence="6" id="KW-1185">Reference proteome</keyword>
<dbReference type="PANTHER" id="PTHR44688:SF16">
    <property type="entry name" value="DNA-BINDING TRANSCRIPTIONAL ACTIVATOR DEVR_DOSR"/>
    <property type="match status" value="1"/>
</dbReference>
<dbReference type="InterPro" id="IPR000792">
    <property type="entry name" value="Tscrpt_reg_LuxR_C"/>
</dbReference>
<accession>A0A9X1AF15</accession>
<dbReference type="Gene3D" id="3.30.450.80">
    <property type="entry name" value="Transcription factor LuxR-like, autoinducer-binding domain"/>
    <property type="match status" value="1"/>
</dbReference>
<dbReference type="PRINTS" id="PR00038">
    <property type="entry name" value="HTHLUXR"/>
</dbReference>
<dbReference type="CDD" id="cd06170">
    <property type="entry name" value="LuxR_C_like"/>
    <property type="match status" value="1"/>
</dbReference>
<keyword evidence="2" id="KW-0238">DNA-binding</keyword>
<dbReference type="EMBL" id="JAFLWW010000007">
    <property type="protein sequence ID" value="MBT1158616.1"/>
    <property type="molecule type" value="Genomic_DNA"/>
</dbReference>
<evidence type="ECO:0000259" key="4">
    <source>
        <dbReference type="PROSITE" id="PS50043"/>
    </source>
</evidence>
<dbReference type="InterPro" id="IPR036693">
    <property type="entry name" value="TF_LuxR_autoind-bd_dom_sf"/>
</dbReference>
<evidence type="ECO:0000313" key="6">
    <source>
        <dbReference type="Proteomes" id="UP001138921"/>
    </source>
</evidence>
<dbReference type="PANTHER" id="PTHR44688">
    <property type="entry name" value="DNA-BINDING TRANSCRIPTIONAL ACTIVATOR DEVR_DOSR"/>
    <property type="match status" value="1"/>
</dbReference>
<dbReference type="SUPFAM" id="SSF46894">
    <property type="entry name" value="C-terminal effector domain of the bipartite response regulators"/>
    <property type="match status" value="1"/>
</dbReference>
<dbReference type="InterPro" id="IPR005143">
    <property type="entry name" value="TF_LuxR_autoind-bd_dom"/>
</dbReference>
<dbReference type="Gene3D" id="1.10.10.10">
    <property type="entry name" value="Winged helix-like DNA-binding domain superfamily/Winged helix DNA-binding domain"/>
    <property type="match status" value="1"/>
</dbReference>
<dbReference type="Proteomes" id="UP001138921">
    <property type="component" value="Unassembled WGS sequence"/>
</dbReference>
<evidence type="ECO:0000313" key="5">
    <source>
        <dbReference type="EMBL" id="MBT1158616.1"/>
    </source>
</evidence>
<proteinExistence type="predicted"/>
<dbReference type="SUPFAM" id="SSF75516">
    <property type="entry name" value="Pheromone-binding domain of LuxR-like quorum-sensing transcription factors"/>
    <property type="match status" value="1"/>
</dbReference>
<reference evidence="5" key="2">
    <citation type="submission" date="2021-03" db="EMBL/GenBank/DDBJ databases">
        <authorList>
            <person name="Artuso I."/>
            <person name="Turrini P."/>
            <person name="Pirolo M."/>
            <person name="Lugli G.A."/>
            <person name="Ventura M."/>
            <person name="Visca P."/>
        </authorList>
    </citation>
    <scope>NUCLEOTIDE SEQUENCE</scope>
    <source>
        <strain evidence="5">LMG 26462</strain>
    </source>
</reference>
<dbReference type="RefSeq" id="WP_214392487.1">
    <property type="nucleotide sequence ID" value="NZ_JAFLWW010000007.1"/>
</dbReference>
<organism evidence="5 6">
    <name type="scientific">Aminobacter anthyllidis</name>
    <dbReference type="NCBI Taxonomy" id="1035067"/>
    <lineage>
        <taxon>Bacteria</taxon>
        <taxon>Pseudomonadati</taxon>
        <taxon>Pseudomonadota</taxon>
        <taxon>Alphaproteobacteria</taxon>
        <taxon>Hyphomicrobiales</taxon>
        <taxon>Phyllobacteriaceae</taxon>
        <taxon>Aminobacter</taxon>
    </lineage>
</organism>